<dbReference type="Proteomes" id="UP000031668">
    <property type="component" value="Unassembled WGS sequence"/>
</dbReference>
<accession>A0A0C2MZV0</accession>
<dbReference type="EMBL" id="JWZT01001076">
    <property type="protein sequence ID" value="KII72896.1"/>
    <property type="molecule type" value="Genomic_DNA"/>
</dbReference>
<dbReference type="AlphaFoldDB" id="A0A0C2MZV0"/>
<keyword evidence="2" id="KW-1185">Reference proteome</keyword>
<gene>
    <name evidence="1" type="ORF">RF11_12363</name>
</gene>
<organism evidence="1 2">
    <name type="scientific">Thelohanellus kitauei</name>
    <name type="common">Myxosporean</name>
    <dbReference type="NCBI Taxonomy" id="669202"/>
    <lineage>
        <taxon>Eukaryota</taxon>
        <taxon>Metazoa</taxon>
        <taxon>Cnidaria</taxon>
        <taxon>Myxozoa</taxon>
        <taxon>Myxosporea</taxon>
        <taxon>Bivalvulida</taxon>
        <taxon>Platysporina</taxon>
        <taxon>Myxobolidae</taxon>
        <taxon>Thelohanellus</taxon>
    </lineage>
</organism>
<evidence type="ECO:0000313" key="1">
    <source>
        <dbReference type="EMBL" id="KII72896.1"/>
    </source>
</evidence>
<reference evidence="1 2" key="1">
    <citation type="journal article" date="2014" name="Genome Biol. Evol.">
        <title>The genome of the myxosporean Thelohanellus kitauei shows adaptations to nutrient acquisition within its fish host.</title>
        <authorList>
            <person name="Yang Y."/>
            <person name="Xiong J."/>
            <person name="Zhou Z."/>
            <person name="Huo F."/>
            <person name="Miao W."/>
            <person name="Ran C."/>
            <person name="Liu Y."/>
            <person name="Zhang J."/>
            <person name="Feng J."/>
            <person name="Wang M."/>
            <person name="Wang M."/>
            <person name="Wang L."/>
            <person name="Yao B."/>
        </authorList>
    </citation>
    <scope>NUCLEOTIDE SEQUENCE [LARGE SCALE GENOMIC DNA]</scope>
    <source>
        <strain evidence="1">Wuqing</strain>
    </source>
</reference>
<evidence type="ECO:0000313" key="2">
    <source>
        <dbReference type="Proteomes" id="UP000031668"/>
    </source>
</evidence>
<comment type="caution">
    <text evidence="1">The sequence shown here is derived from an EMBL/GenBank/DDBJ whole genome shotgun (WGS) entry which is preliminary data.</text>
</comment>
<protein>
    <submittedName>
        <fullName evidence="1">Uncharacterized protein</fullName>
    </submittedName>
</protein>
<proteinExistence type="predicted"/>
<name>A0A0C2MZV0_THEKT</name>
<sequence>MNFGRGSHLSTIDVIDLTVIYRERPFCDRILAIESNYLPDVSQIISDEKVSMNISFEYMNNFSDFDCICNSKEKLNRLPNRNKKSHPLDSRKYGTSRYNSDSSKLLPVDMPFFCRNTEDLHTRRPYLSNNSRPTRFYDMRYFDEYQVKKHLGKMISNITGFAEEKEYDEEEYHVEDDGSES</sequence>